<protein>
    <submittedName>
        <fullName evidence="1">Uncharacterized protein</fullName>
    </submittedName>
</protein>
<sequence>MGLSSPLPCRLVVVGPTPLDCGGWGAQFSFFHLPTPVFYHSFSLLPSRAYSSSGSSRHPGPNAMNGIGRGFALHGVESEHEDDAGRLVLVDTSNEVRASIHVAYLRNSIGYRSERGPRGDLSRRHSKRQRSYNLKEHHALRRSKNVFLIPQNPS</sequence>
<gene>
    <name evidence="1" type="ORF">G7K_1459-t1</name>
</gene>
<dbReference type="AlphaFoldDB" id="A0A0E9NBN3"/>
<name>A0A0E9NBN3_SAICN</name>
<comment type="caution">
    <text evidence="1">The sequence shown here is derived from an EMBL/GenBank/DDBJ whole genome shotgun (WGS) entry which is preliminary data.</text>
</comment>
<dbReference type="EMBL" id="BACD03000008">
    <property type="protein sequence ID" value="GAO47249.1"/>
    <property type="molecule type" value="Genomic_DNA"/>
</dbReference>
<reference evidence="1 2" key="2">
    <citation type="journal article" date="2014" name="J. Gen. Appl. Microbiol.">
        <title>The early diverging ascomycetous budding yeast Saitoella complicata has three histone deacetylases belonging to the Clr6, Hos2, and Rpd3 lineages.</title>
        <authorList>
            <person name="Nishida H."/>
            <person name="Matsumoto T."/>
            <person name="Kondo S."/>
            <person name="Hamamoto M."/>
            <person name="Yoshikawa H."/>
        </authorList>
    </citation>
    <scope>NUCLEOTIDE SEQUENCE [LARGE SCALE GENOMIC DNA]</scope>
    <source>
        <strain evidence="1 2">NRRL Y-17804</strain>
    </source>
</reference>
<accession>A0A0E9NBN3</accession>
<reference evidence="1 2" key="3">
    <citation type="journal article" date="2015" name="Genome Announc.">
        <title>Draft Genome Sequence of the Archiascomycetous Yeast Saitoella complicata.</title>
        <authorList>
            <person name="Yamauchi K."/>
            <person name="Kondo S."/>
            <person name="Hamamoto M."/>
            <person name="Takahashi Y."/>
            <person name="Ogura Y."/>
            <person name="Hayashi T."/>
            <person name="Nishida H."/>
        </authorList>
    </citation>
    <scope>NUCLEOTIDE SEQUENCE [LARGE SCALE GENOMIC DNA]</scope>
    <source>
        <strain evidence="1 2">NRRL Y-17804</strain>
    </source>
</reference>
<evidence type="ECO:0000313" key="1">
    <source>
        <dbReference type="EMBL" id="GAO47249.1"/>
    </source>
</evidence>
<dbReference type="Proteomes" id="UP000033140">
    <property type="component" value="Unassembled WGS sequence"/>
</dbReference>
<reference evidence="1 2" key="1">
    <citation type="journal article" date="2011" name="J. Gen. Appl. Microbiol.">
        <title>Draft genome sequencing of the enigmatic yeast Saitoella complicata.</title>
        <authorList>
            <person name="Nishida H."/>
            <person name="Hamamoto M."/>
            <person name="Sugiyama J."/>
        </authorList>
    </citation>
    <scope>NUCLEOTIDE SEQUENCE [LARGE SCALE GENOMIC DNA]</scope>
    <source>
        <strain evidence="1 2">NRRL Y-17804</strain>
    </source>
</reference>
<keyword evidence="2" id="KW-1185">Reference proteome</keyword>
<evidence type="ECO:0000313" key="2">
    <source>
        <dbReference type="Proteomes" id="UP000033140"/>
    </source>
</evidence>
<proteinExistence type="predicted"/>
<organism evidence="1 2">
    <name type="scientific">Saitoella complicata (strain BCRC 22490 / CBS 7301 / JCM 7358 / NBRC 10748 / NRRL Y-17804)</name>
    <dbReference type="NCBI Taxonomy" id="698492"/>
    <lineage>
        <taxon>Eukaryota</taxon>
        <taxon>Fungi</taxon>
        <taxon>Dikarya</taxon>
        <taxon>Ascomycota</taxon>
        <taxon>Taphrinomycotina</taxon>
        <taxon>Taphrinomycotina incertae sedis</taxon>
        <taxon>Saitoella</taxon>
    </lineage>
</organism>